<accession>A0A2P6RZC5</accession>
<comment type="caution">
    <text evidence="1">The sequence shown here is derived from an EMBL/GenBank/DDBJ whole genome shotgun (WGS) entry which is preliminary data.</text>
</comment>
<sequence>MYWLAEKTKMGGAIKRNELGSPNFIRWSLPELHKEMEKLTNEQIEEMFD</sequence>
<dbReference type="Gramene" id="PRQ51786">
    <property type="protein sequence ID" value="PRQ51786"/>
    <property type="gene ID" value="RchiOBHm_Chr2g0148281"/>
</dbReference>
<evidence type="ECO:0000313" key="1">
    <source>
        <dbReference type="EMBL" id="PRQ51786.1"/>
    </source>
</evidence>
<protein>
    <submittedName>
        <fullName evidence="1">Uncharacterized protein</fullName>
    </submittedName>
</protein>
<evidence type="ECO:0000313" key="2">
    <source>
        <dbReference type="Proteomes" id="UP000238479"/>
    </source>
</evidence>
<keyword evidence="2" id="KW-1185">Reference proteome</keyword>
<proteinExistence type="predicted"/>
<dbReference type="EMBL" id="PDCK01000040">
    <property type="protein sequence ID" value="PRQ51786.1"/>
    <property type="molecule type" value="Genomic_DNA"/>
</dbReference>
<name>A0A2P6RZC5_ROSCH</name>
<organism evidence="1 2">
    <name type="scientific">Rosa chinensis</name>
    <name type="common">China rose</name>
    <dbReference type="NCBI Taxonomy" id="74649"/>
    <lineage>
        <taxon>Eukaryota</taxon>
        <taxon>Viridiplantae</taxon>
        <taxon>Streptophyta</taxon>
        <taxon>Embryophyta</taxon>
        <taxon>Tracheophyta</taxon>
        <taxon>Spermatophyta</taxon>
        <taxon>Magnoliopsida</taxon>
        <taxon>eudicotyledons</taxon>
        <taxon>Gunneridae</taxon>
        <taxon>Pentapetalae</taxon>
        <taxon>rosids</taxon>
        <taxon>fabids</taxon>
        <taxon>Rosales</taxon>
        <taxon>Rosaceae</taxon>
        <taxon>Rosoideae</taxon>
        <taxon>Rosoideae incertae sedis</taxon>
        <taxon>Rosa</taxon>
    </lineage>
</organism>
<reference evidence="1 2" key="1">
    <citation type="journal article" date="2018" name="Nat. Genet.">
        <title>The Rosa genome provides new insights in the design of modern roses.</title>
        <authorList>
            <person name="Bendahmane M."/>
        </authorList>
    </citation>
    <scope>NUCLEOTIDE SEQUENCE [LARGE SCALE GENOMIC DNA]</scope>
    <source>
        <strain evidence="2">cv. Old Blush</strain>
    </source>
</reference>
<dbReference type="Proteomes" id="UP000238479">
    <property type="component" value="Chromosome 2"/>
</dbReference>
<gene>
    <name evidence="1" type="ORF">RchiOBHm_Chr2g0148281</name>
</gene>
<dbReference type="AlphaFoldDB" id="A0A2P6RZC5"/>